<reference evidence="2 3" key="1">
    <citation type="submission" date="2016-01" db="EMBL/GenBank/DDBJ databases">
        <authorList>
            <person name="Oliw E.H."/>
        </authorList>
    </citation>
    <scope>NUCLEOTIDE SEQUENCE [LARGE SCALE GENOMIC DNA]</scope>
    <source>
        <strain evidence="2 3">Kerr 14</strain>
    </source>
</reference>
<sequence>MKKTKIARDAYENYREKRYFKLIIYWIILFVSLSIPALIIAYLTDHVNGLFYLAAPFYIYISFPIWFGLYVTSALLADSFGRALGKKSLFGTETPKFSEVTFHLTSFKVED</sequence>
<gene>
    <name evidence="2" type="ORF">AGR4C_Cc50375</name>
</gene>
<protein>
    <recommendedName>
        <fullName evidence="4">Transmembrane protein</fullName>
    </recommendedName>
</protein>
<dbReference type="AlphaFoldDB" id="A0A1S7Q2P8"/>
<evidence type="ECO:0000313" key="2">
    <source>
        <dbReference type="EMBL" id="CUX30461.1"/>
    </source>
</evidence>
<feature type="transmembrane region" description="Helical" evidence="1">
    <location>
        <begin position="20"/>
        <end position="44"/>
    </location>
</feature>
<proteinExistence type="predicted"/>
<evidence type="ECO:0008006" key="4">
    <source>
        <dbReference type="Google" id="ProtNLM"/>
    </source>
</evidence>
<name>A0A1S7Q2P8_AGRTU</name>
<keyword evidence="1" id="KW-0472">Membrane</keyword>
<dbReference type="Proteomes" id="UP000191897">
    <property type="component" value="Unassembled WGS sequence"/>
</dbReference>
<keyword evidence="1" id="KW-0812">Transmembrane</keyword>
<feature type="transmembrane region" description="Helical" evidence="1">
    <location>
        <begin position="50"/>
        <end position="77"/>
    </location>
</feature>
<evidence type="ECO:0000313" key="3">
    <source>
        <dbReference type="Proteomes" id="UP000191897"/>
    </source>
</evidence>
<evidence type="ECO:0000256" key="1">
    <source>
        <dbReference type="SAM" id="Phobius"/>
    </source>
</evidence>
<accession>A0A1S7Q2P8</accession>
<organism evidence="2 3">
    <name type="scientific">Agrobacterium tumefaciens str. Kerr 14</name>
    <dbReference type="NCBI Taxonomy" id="1183424"/>
    <lineage>
        <taxon>Bacteria</taxon>
        <taxon>Pseudomonadati</taxon>
        <taxon>Pseudomonadota</taxon>
        <taxon>Alphaproteobacteria</taxon>
        <taxon>Hyphomicrobiales</taxon>
        <taxon>Rhizobiaceae</taxon>
        <taxon>Rhizobium/Agrobacterium group</taxon>
        <taxon>Agrobacterium</taxon>
        <taxon>Agrobacterium tumefaciens complex</taxon>
    </lineage>
</organism>
<keyword evidence="1" id="KW-1133">Transmembrane helix</keyword>
<dbReference type="EMBL" id="FBWC01000014">
    <property type="protein sequence ID" value="CUX30461.1"/>
    <property type="molecule type" value="Genomic_DNA"/>
</dbReference>